<reference evidence="3 4" key="1">
    <citation type="submission" date="2020-04" db="EMBL/GenBank/DDBJ databases">
        <authorList>
            <person name="Wallbank WR R."/>
            <person name="Pardo Diaz C."/>
            <person name="Kozak K."/>
            <person name="Martin S."/>
            <person name="Jiggins C."/>
            <person name="Moest M."/>
            <person name="Warren A I."/>
            <person name="Byers J.R.P. K."/>
            <person name="Montejo-Kovacevich G."/>
            <person name="Yen C E."/>
        </authorList>
    </citation>
    <scope>NUCLEOTIDE SEQUENCE [LARGE SCALE GENOMIC DNA]</scope>
</reference>
<evidence type="ECO:0000313" key="3">
    <source>
        <dbReference type="Proteomes" id="UP000494106"/>
    </source>
</evidence>
<dbReference type="OrthoDB" id="7411026at2759"/>
<proteinExistence type="predicted"/>
<dbReference type="AlphaFoldDB" id="A0A8S0YMB8"/>
<dbReference type="EMBL" id="CADEBD010000037">
    <property type="protein sequence ID" value="CAB3220329.1"/>
    <property type="molecule type" value="Genomic_DNA"/>
</dbReference>
<dbReference type="EMBL" id="CADEBC010000622">
    <property type="protein sequence ID" value="CAB3259503.1"/>
    <property type="molecule type" value="Genomic_DNA"/>
</dbReference>
<dbReference type="Proteomes" id="UP000494256">
    <property type="component" value="Unassembled WGS sequence"/>
</dbReference>
<evidence type="ECO:0000313" key="2">
    <source>
        <dbReference type="EMBL" id="CAB3259503.1"/>
    </source>
</evidence>
<keyword evidence="3" id="KW-1185">Reference proteome</keyword>
<protein>
    <submittedName>
        <fullName evidence="1">Uncharacterized protein</fullName>
    </submittedName>
</protein>
<name>A0A8S0YMB8_ARCPL</name>
<comment type="caution">
    <text evidence="1">The sequence shown here is derived from an EMBL/GenBank/DDBJ whole genome shotgun (WGS) entry which is preliminary data.</text>
</comment>
<accession>A0A8S0YMB8</accession>
<organism evidence="1 4">
    <name type="scientific">Arctia plantaginis</name>
    <name type="common">Wood tiger moth</name>
    <name type="synonym">Phalaena plantaginis</name>
    <dbReference type="NCBI Taxonomy" id="874455"/>
    <lineage>
        <taxon>Eukaryota</taxon>
        <taxon>Metazoa</taxon>
        <taxon>Ecdysozoa</taxon>
        <taxon>Arthropoda</taxon>
        <taxon>Hexapoda</taxon>
        <taxon>Insecta</taxon>
        <taxon>Pterygota</taxon>
        <taxon>Neoptera</taxon>
        <taxon>Endopterygota</taxon>
        <taxon>Lepidoptera</taxon>
        <taxon>Glossata</taxon>
        <taxon>Ditrysia</taxon>
        <taxon>Noctuoidea</taxon>
        <taxon>Erebidae</taxon>
        <taxon>Arctiinae</taxon>
        <taxon>Arctia</taxon>
    </lineage>
</organism>
<dbReference type="Proteomes" id="UP000494106">
    <property type="component" value="Unassembled WGS sequence"/>
</dbReference>
<evidence type="ECO:0000313" key="1">
    <source>
        <dbReference type="EMBL" id="CAB3220329.1"/>
    </source>
</evidence>
<gene>
    <name evidence="2" type="ORF">APLA_LOCUS17107</name>
    <name evidence="1" type="ORF">APLA_LOCUS266</name>
</gene>
<sequence>MGIDVYKAKENLHRTQIPFSMNMSEIRDMPINSENETGQILDTPSNITVNERQFRRFALRLESILREQKDKENKLDPEIDHIETITRRFNALQEKTKGTRRSFQGLNQPQVNASRRFSGEYPWHFLHDQKPRAYALMETFLYICRSKLPFTQVLRNKYLDTRKYKIGYIFANIRTIMEQMQWLYNAMVRSFDNFAVFVTYIHFLQLYESMIRYQLDVRDLIDYLTRLEYDRKLIYDPEYYDERPWKPFDTEP</sequence>
<evidence type="ECO:0000313" key="4">
    <source>
        <dbReference type="Proteomes" id="UP000494256"/>
    </source>
</evidence>